<organism evidence="1 2">
    <name type="scientific">Fusarium irregulare</name>
    <dbReference type="NCBI Taxonomy" id="2494466"/>
    <lineage>
        <taxon>Eukaryota</taxon>
        <taxon>Fungi</taxon>
        <taxon>Dikarya</taxon>
        <taxon>Ascomycota</taxon>
        <taxon>Pezizomycotina</taxon>
        <taxon>Sordariomycetes</taxon>
        <taxon>Hypocreomycetidae</taxon>
        <taxon>Hypocreales</taxon>
        <taxon>Nectriaceae</taxon>
        <taxon>Fusarium</taxon>
        <taxon>Fusarium incarnatum-equiseti species complex</taxon>
    </lineage>
</organism>
<evidence type="ECO:0000313" key="1">
    <source>
        <dbReference type="EMBL" id="KAJ4006593.1"/>
    </source>
</evidence>
<comment type="caution">
    <text evidence="1">The sequence shown here is derived from an EMBL/GenBank/DDBJ whole genome shotgun (WGS) entry which is preliminary data.</text>
</comment>
<dbReference type="AlphaFoldDB" id="A0A9W8PJ03"/>
<dbReference type="EMBL" id="JAPDHF010000019">
    <property type="protein sequence ID" value="KAJ4006593.1"/>
    <property type="molecule type" value="Genomic_DNA"/>
</dbReference>
<reference evidence="1" key="1">
    <citation type="submission" date="2022-10" db="EMBL/GenBank/DDBJ databases">
        <title>Fusarium specimens isolated from Avocado Roots.</title>
        <authorList>
            <person name="Stajich J."/>
            <person name="Roper C."/>
            <person name="Heimlech-Rivalta G."/>
        </authorList>
    </citation>
    <scope>NUCLEOTIDE SEQUENCE</scope>
    <source>
        <strain evidence="1">CF00143</strain>
    </source>
</reference>
<sequence>MYPDSAPETSNVEALDTQHRQAFERALARVLETEVAEQTFAQIIDGLPTRRSFSEFNPLPDAHPTRAHTELCPGMVERARTFRSEFEVTMLDFQLPAFT</sequence>
<proteinExistence type="predicted"/>
<evidence type="ECO:0000313" key="2">
    <source>
        <dbReference type="Proteomes" id="UP001152130"/>
    </source>
</evidence>
<accession>A0A9W8PJ03</accession>
<dbReference type="Proteomes" id="UP001152130">
    <property type="component" value="Unassembled WGS sequence"/>
</dbReference>
<keyword evidence="2" id="KW-1185">Reference proteome</keyword>
<name>A0A9W8PJ03_9HYPO</name>
<gene>
    <name evidence="1" type="ORF">NW766_010689</name>
</gene>
<protein>
    <submittedName>
        <fullName evidence="1">Uncharacterized protein</fullName>
    </submittedName>
</protein>